<comment type="caution">
    <text evidence="1">The sequence shown here is derived from an EMBL/GenBank/DDBJ whole genome shotgun (WGS) entry which is preliminary data.</text>
</comment>
<evidence type="ECO:0000313" key="2">
    <source>
        <dbReference type="Proteomes" id="UP001189429"/>
    </source>
</evidence>
<name>A0ABN9PLT2_9DINO</name>
<keyword evidence="2" id="KW-1185">Reference proteome</keyword>
<dbReference type="Proteomes" id="UP001189429">
    <property type="component" value="Unassembled WGS sequence"/>
</dbReference>
<gene>
    <name evidence="1" type="ORF">PCOR1329_LOCUS4105</name>
</gene>
<reference evidence="1" key="1">
    <citation type="submission" date="2023-10" db="EMBL/GenBank/DDBJ databases">
        <authorList>
            <person name="Chen Y."/>
            <person name="Shah S."/>
            <person name="Dougan E. K."/>
            <person name="Thang M."/>
            <person name="Chan C."/>
        </authorList>
    </citation>
    <scope>NUCLEOTIDE SEQUENCE [LARGE SCALE GENOMIC DNA]</scope>
</reference>
<accession>A0ABN9PLT2</accession>
<organism evidence="1 2">
    <name type="scientific">Prorocentrum cordatum</name>
    <dbReference type="NCBI Taxonomy" id="2364126"/>
    <lineage>
        <taxon>Eukaryota</taxon>
        <taxon>Sar</taxon>
        <taxon>Alveolata</taxon>
        <taxon>Dinophyceae</taxon>
        <taxon>Prorocentrales</taxon>
        <taxon>Prorocentraceae</taxon>
        <taxon>Prorocentrum</taxon>
    </lineage>
</organism>
<evidence type="ECO:0000313" key="1">
    <source>
        <dbReference type="EMBL" id="CAK0793995.1"/>
    </source>
</evidence>
<proteinExistence type="predicted"/>
<dbReference type="EMBL" id="CAUYUJ010001064">
    <property type="protein sequence ID" value="CAK0793995.1"/>
    <property type="molecule type" value="Genomic_DNA"/>
</dbReference>
<protein>
    <submittedName>
        <fullName evidence="1">Uncharacterized protein</fullName>
    </submittedName>
</protein>
<sequence>MGFGRAGVVAALASSAVSLAVHNDQAGTASGATRGNETRSTQFIKATMVFGLNCGYATLADVNFLSSGGASIDIKLANYQDDHRGSAWGACTLVGGNSNCWWEGYGSVAPVYTVHDPLTSRDARFMDCVGPEPSPMEIRTLTVQGQQHPCQCTGGYYKGYPCQASNAAGNQCHWFIFEVEGGDTVASVDVTANGCGYNSGLNYAEFTPCSSADRATCTDEVIATVTRADCSSAPAPAPVTAPAGSAGGAGGGAAAVGDPHLQNVHGERFDLMREGQHVLINIPRGASAPKALLRVQASARRLDGRCADIYFQELNVTGSWAEAKQTGGYRYSASQADSETPEWVAFGNVDLKVVHGLTDSGVRYLNVYAKHLGRSGFVVGGLLGEDDHADVITPPEACAKHLALVDNLEGDFRAPAVRSEAVASLA</sequence>